<dbReference type="EMBL" id="JBEPCU010001224">
    <property type="protein sequence ID" value="MER6983037.1"/>
    <property type="molecule type" value="Genomic_DNA"/>
</dbReference>
<keyword evidence="1" id="KW-0812">Transmembrane</keyword>
<keyword evidence="1" id="KW-0472">Membrane</keyword>
<dbReference type="PANTHER" id="PTHR42305:SF1">
    <property type="entry name" value="MEMBRANE PROTEIN RV1733C-RELATED"/>
    <property type="match status" value="1"/>
</dbReference>
<evidence type="ECO:0008006" key="4">
    <source>
        <dbReference type="Google" id="ProtNLM"/>
    </source>
</evidence>
<evidence type="ECO:0000313" key="2">
    <source>
        <dbReference type="EMBL" id="MER6983037.1"/>
    </source>
</evidence>
<proteinExistence type="predicted"/>
<evidence type="ECO:0000313" key="3">
    <source>
        <dbReference type="Proteomes" id="UP001458415"/>
    </source>
</evidence>
<feature type="transmembrane region" description="Helical" evidence="1">
    <location>
        <begin position="33"/>
        <end position="57"/>
    </location>
</feature>
<gene>
    <name evidence="2" type="ORF">ABT317_40290</name>
</gene>
<feature type="transmembrane region" description="Helical" evidence="1">
    <location>
        <begin position="158"/>
        <end position="183"/>
    </location>
</feature>
<accession>A0ABV1WFV0</accession>
<organism evidence="2 3">
    <name type="scientific">Streptomyces carpinensis</name>
    <dbReference type="NCBI Taxonomy" id="66369"/>
    <lineage>
        <taxon>Bacteria</taxon>
        <taxon>Bacillati</taxon>
        <taxon>Actinomycetota</taxon>
        <taxon>Actinomycetes</taxon>
        <taxon>Kitasatosporales</taxon>
        <taxon>Streptomycetaceae</taxon>
        <taxon>Streptomyces</taxon>
    </lineage>
</organism>
<dbReference type="InterPro" id="IPR039708">
    <property type="entry name" value="MT1774/Rv1733c-like"/>
</dbReference>
<name>A0ABV1WFV0_9ACTN</name>
<sequence length="206" mass="22658">MTGPPFPHPGRRREDPITLWRLRRNPLRRTSDLLQAWLGLGLLLAVLAAAPAAAYLVGDAAHHHYTHTAERHERTRHHTTAVLVHDAPRHPEPGSAEEKKTRYPVEVRFTDPGGRTHHATTDVPPGLRAGSTVHVWADPHGQVTGPPLTPDQVRSRTMGWAILAALSVIALGSAAYGAVTLALRHRNLTAWGRAWAGTAPRWTTRR</sequence>
<comment type="caution">
    <text evidence="2">The sequence shown here is derived from an EMBL/GenBank/DDBJ whole genome shotgun (WGS) entry which is preliminary data.</text>
</comment>
<keyword evidence="1" id="KW-1133">Transmembrane helix</keyword>
<reference evidence="2 3" key="1">
    <citation type="submission" date="2024-06" db="EMBL/GenBank/DDBJ databases">
        <title>The Natural Products Discovery Center: Release of the First 8490 Sequenced Strains for Exploring Actinobacteria Biosynthetic Diversity.</title>
        <authorList>
            <person name="Kalkreuter E."/>
            <person name="Kautsar S.A."/>
            <person name="Yang D."/>
            <person name="Bader C.D."/>
            <person name="Teijaro C.N."/>
            <person name="Fluegel L."/>
            <person name="Davis C.M."/>
            <person name="Simpson J.R."/>
            <person name="Lauterbach L."/>
            <person name="Steele A.D."/>
            <person name="Gui C."/>
            <person name="Meng S."/>
            <person name="Li G."/>
            <person name="Viehrig K."/>
            <person name="Ye F."/>
            <person name="Su P."/>
            <person name="Kiefer A.F."/>
            <person name="Nichols A."/>
            <person name="Cepeda A.J."/>
            <person name="Yan W."/>
            <person name="Fan B."/>
            <person name="Jiang Y."/>
            <person name="Adhikari A."/>
            <person name="Zheng C.-J."/>
            <person name="Schuster L."/>
            <person name="Cowan T.M."/>
            <person name="Smanski M.J."/>
            <person name="Chevrette M.G."/>
            <person name="De Carvalho L.P.S."/>
            <person name="Shen B."/>
        </authorList>
    </citation>
    <scope>NUCLEOTIDE SEQUENCE [LARGE SCALE GENOMIC DNA]</scope>
    <source>
        <strain evidence="2 3">NPDC000634</strain>
    </source>
</reference>
<dbReference type="Proteomes" id="UP001458415">
    <property type="component" value="Unassembled WGS sequence"/>
</dbReference>
<dbReference type="PANTHER" id="PTHR42305">
    <property type="entry name" value="MEMBRANE PROTEIN RV1733C-RELATED"/>
    <property type="match status" value="1"/>
</dbReference>
<protein>
    <recommendedName>
        <fullName evidence="4">Proline rich protein</fullName>
    </recommendedName>
</protein>
<keyword evidence="3" id="KW-1185">Reference proteome</keyword>
<evidence type="ECO:0000256" key="1">
    <source>
        <dbReference type="SAM" id="Phobius"/>
    </source>
</evidence>